<dbReference type="STRING" id="134601.AFA91_29205"/>
<evidence type="ECO:0000259" key="6">
    <source>
        <dbReference type="Pfam" id="PF00441"/>
    </source>
</evidence>
<dbReference type="InterPro" id="IPR009075">
    <property type="entry name" value="AcylCo_DH/oxidase_C"/>
</dbReference>
<name>A0A0K0XD07_MYCGD</name>
<comment type="similarity">
    <text evidence="2">Belongs to the acyl-CoA dehydrogenase family.</text>
</comment>
<dbReference type="GO" id="GO:0003995">
    <property type="term" value="F:acyl-CoA dehydrogenase activity"/>
    <property type="evidence" value="ECO:0007669"/>
    <property type="project" value="TreeGrafter"/>
</dbReference>
<organism evidence="7 8">
    <name type="scientific">Mycolicibacterium goodii</name>
    <name type="common">Mycobacterium goodii</name>
    <dbReference type="NCBI Taxonomy" id="134601"/>
    <lineage>
        <taxon>Bacteria</taxon>
        <taxon>Bacillati</taxon>
        <taxon>Actinomycetota</taxon>
        <taxon>Actinomycetes</taxon>
        <taxon>Mycobacteriales</taxon>
        <taxon>Mycobacteriaceae</taxon>
        <taxon>Mycolicibacterium</taxon>
    </lineage>
</organism>
<protein>
    <submittedName>
        <fullName evidence="7">Acyl-CoA dehydrogenase</fullName>
    </submittedName>
</protein>
<dbReference type="EMBL" id="CP012150">
    <property type="protein sequence ID" value="AKS35309.1"/>
    <property type="molecule type" value="Genomic_DNA"/>
</dbReference>
<evidence type="ECO:0000256" key="5">
    <source>
        <dbReference type="ARBA" id="ARBA00023002"/>
    </source>
</evidence>
<dbReference type="AlphaFoldDB" id="A0A0K0XD07"/>
<dbReference type="Proteomes" id="UP000062255">
    <property type="component" value="Chromosome"/>
</dbReference>
<dbReference type="PATRIC" id="fig|134601.6.peg.6036"/>
<keyword evidence="3" id="KW-0285">Flavoprotein</keyword>
<keyword evidence="4" id="KW-0274">FAD</keyword>
<dbReference type="InterPro" id="IPR009100">
    <property type="entry name" value="AcylCoA_DH/oxidase_NM_dom_sf"/>
</dbReference>
<accession>A0A0K0XD07</accession>
<dbReference type="PANTHER" id="PTHR43884:SF20">
    <property type="entry name" value="ACYL-COA DEHYDROGENASE FADE28"/>
    <property type="match status" value="1"/>
</dbReference>
<evidence type="ECO:0000256" key="4">
    <source>
        <dbReference type="ARBA" id="ARBA00022827"/>
    </source>
</evidence>
<dbReference type="RefSeq" id="WP_049747770.1">
    <property type="nucleotide sequence ID" value="NZ_CP012150.1"/>
</dbReference>
<feature type="domain" description="Acyl-CoA dehydrogenase/oxidase C-terminal" evidence="6">
    <location>
        <begin position="198"/>
        <end position="318"/>
    </location>
</feature>
<proteinExistence type="inferred from homology"/>
<dbReference type="InterPro" id="IPR036250">
    <property type="entry name" value="AcylCo_DH-like_C"/>
</dbReference>
<evidence type="ECO:0000256" key="2">
    <source>
        <dbReference type="ARBA" id="ARBA00009347"/>
    </source>
</evidence>
<dbReference type="KEGG" id="mgo:AFA91_29205"/>
<reference evidence="7 8" key="1">
    <citation type="submission" date="2015-07" db="EMBL/GenBank/DDBJ databases">
        <title>Complete genome sequence of Mycobacterium goodii X7B, a facultative thermophilic biodesulfurizing bacterium.</title>
        <authorList>
            <person name="Yu B."/>
            <person name="Li F."/>
            <person name="Xu P."/>
        </authorList>
    </citation>
    <scope>NUCLEOTIDE SEQUENCE [LARGE SCALE GENOMIC DNA]</scope>
    <source>
        <strain evidence="7 8">X7B</strain>
    </source>
</reference>
<dbReference type="Pfam" id="PF00441">
    <property type="entry name" value="Acyl-CoA_dh_1"/>
    <property type="match status" value="1"/>
</dbReference>
<dbReference type="GO" id="GO:0050660">
    <property type="term" value="F:flavin adenine dinucleotide binding"/>
    <property type="evidence" value="ECO:0007669"/>
    <property type="project" value="InterPro"/>
</dbReference>
<evidence type="ECO:0000313" key="7">
    <source>
        <dbReference type="EMBL" id="AKS35309.1"/>
    </source>
</evidence>
<gene>
    <name evidence="7" type="ORF">AFA91_29205</name>
</gene>
<dbReference type="Gene3D" id="1.20.140.10">
    <property type="entry name" value="Butyryl-CoA Dehydrogenase, subunit A, domain 3"/>
    <property type="match status" value="1"/>
</dbReference>
<evidence type="ECO:0000256" key="1">
    <source>
        <dbReference type="ARBA" id="ARBA00001974"/>
    </source>
</evidence>
<dbReference type="SUPFAM" id="SSF47203">
    <property type="entry name" value="Acyl-CoA dehydrogenase C-terminal domain-like"/>
    <property type="match status" value="1"/>
</dbReference>
<dbReference type="PANTHER" id="PTHR43884">
    <property type="entry name" value="ACYL-COA DEHYDROGENASE"/>
    <property type="match status" value="1"/>
</dbReference>
<sequence length="357" mass="37896">MSTSAGPAPAVDQALVDMMSGVFAAHRERFEPGDAGVAGLDELWRQLGELGLVRLTGSEESGGSGAGWPEAAELLRVAAWHGVSAPLAEHDLLACWLVETAGLPLDGSDQLRRTACLLDDSGRARKVPWASVSQRVVVLWRDGTGHRVADVDVAALSVTPGVNTAGEPRDDVVADVDALDGTSVSDAVIRQFRLRAALVRAIQVCAVLDRILESSVTHTTERFQFRRPLAKFQAVQNLVADIAAEAALARAATDGALAEAIRTDWSSDSLEFAVAVARSCVGHAASTVVRNAHQVHGAIGTTREHRLHEFTKPALAWRSEFGSVQYWDDVLTDFATAAGSEGLWALVTATRPEGSLA</sequence>
<keyword evidence="5" id="KW-0560">Oxidoreductase</keyword>
<evidence type="ECO:0000256" key="3">
    <source>
        <dbReference type="ARBA" id="ARBA00022630"/>
    </source>
</evidence>
<dbReference type="SUPFAM" id="SSF56645">
    <property type="entry name" value="Acyl-CoA dehydrogenase NM domain-like"/>
    <property type="match status" value="1"/>
</dbReference>
<dbReference type="Gene3D" id="1.10.540.10">
    <property type="entry name" value="Acyl-CoA dehydrogenase/oxidase, N-terminal domain"/>
    <property type="match status" value="1"/>
</dbReference>
<evidence type="ECO:0000313" key="8">
    <source>
        <dbReference type="Proteomes" id="UP000062255"/>
    </source>
</evidence>
<dbReference type="InterPro" id="IPR037069">
    <property type="entry name" value="AcylCoA_DH/ox_N_sf"/>
</dbReference>
<comment type="cofactor">
    <cofactor evidence="1">
        <name>FAD</name>
        <dbReference type="ChEBI" id="CHEBI:57692"/>
    </cofactor>
</comment>